<dbReference type="RefSeq" id="WP_139094998.1">
    <property type="nucleotide sequence ID" value="NZ_VDFW01000002.1"/>
</dbReference>
<feature type="compositionally biased region" description="Basic and acidic residues" evidence="1">
    <location>
        <begin position="9"/>
        <end position="21"/>
    </location>
</feature>
<name>A0A5C4M713_9PSEU</name>
<protein>
    <submittedName>
        <fullName evidence="3">Alpha/beta hydrolase</fullName>
    </submittedName>
</protein>
<evidence type="ECO:0000313" key="4">
    <source>
        <dbReference type="Proteomes" id="UP000305546"/>
    </source>
</evidence>
<dbReference type="AlphaFoldDB" id="A0A5C4M713"/>
<accession>A0A5C4M713</accession>
<comment type="caution">
    <text evidence="3">The sequence shown here is derived from an EMBL/GenBank/DDBJ whole genome shotgun (WGS) entry which is preliminary data.</text>
</comment>
<evidence type="ECO:0000256" key="1">
    <source>
        <dbReference type="SAM" id="MobiDB-lite"/>
    </source>
</evidence>
<dbReference type="ESTHER" id="9pseu-a0a5c4m713">
    <property type="family name" value="Zearalenone-hydrolase-fam2"/>
</dbReference>
<reference evidence="3 4" key="1">
    <citation type="submission" date="2019-06" db="EMBL/GenBank/DDBJ databases">
        <title>Amycolatopsis alkalitolerans sp. nov., isolated from Gastrodia elata Blume.</title>
        <authorList>
            <person name="Narsing Rao M.P."/>
            <person name="Li W.J."/>
        </authorList>
    </citation>
    <scope>NUCLEOTIDE SEQUENCE [LARGE SCALE GENOMIC DNA]</scope>
    <source>
        <strain evidence="3 4">SYSUP0005</strain>
    </source>
</reference>
<sequence>MASFSLPHPRGDRRPWGNRHGDEQCAPWTRVALLSVGGAVPAVAAGWYVWNNLTYSDREKEAVAEAGFIQKQATIAGSELNYAEGPDTGAALLLIHGQVMDWRGWNRVLPELSRRHHVFAVDCYGHGRSARVPEKYRATALAADLREFLTQVVGGPAIVAGHSSGGLIAASLAADAPALVSRVVLEDPPFFSSVLPRAEKTFNDVDLATPAHEYLHSGERDFTAYYLQHGKMLDSFGEKIRKSALSYRRKHPGKPVELCYLPPAFNELFRAMDCYDPRFGDAFYDNSFHRDFDHAAVLSRITVPALLIHTNWSYDADGILLAAMSGEDAERARSLLRDVEFHKVGSGHNFHFEDPRRFTRLVLAFTKRVPE</sequence>
<dbReference type="Pfam" id="PF00561">
    <property type="entry name" value="Abhydrolase_1"/>
    <property type="match status" value="1"/>
</dbReference>
<dbReference type="PANTHER" id="PTHR46438">
    <property type="entry name" value="ALPHA/BETA-HYDROLASES SUPERFAMILY PROTEIN"/>
    <property type="match status" value="1"/>
</dbReference>
<organism evidence="3 4">
    <name type="scientific">Amycolatopsis alkalitolerans</name>
    <dbReference type="NCBI Taxonomy" id="2547244"/>
    <lineage>
        <taxon>Bacteria</taxon>
        <taxon>Bacillati</taxon>
        <taxon>Actinomycetota</taxon>
        <taxon>Actinomycetes</taxon>
        <taxon>Pseudonocardiales</taxon>
        <taxon>Pseudonocardiaceae</taxon>
        <taxon>Amycolatopsis</taxon>
    </lineage>
</organism>
<dbReference type="Gene3D" id="3.40.50.1820">
    <property type="entry name" value="alpha/beta hydrolase"/>
    <property type="match status" value="1"/>
</dbReference>
<keyword evidence="4" id="KW-1185">Reference proteome</keyword>
<dbReference type="InterPro" id="IPR000073">
    <property type="entry name" value="AB_hydrolase_1"/>
</dbReference>
<dbReference type="SUPFAM" id="SSF53474">
    <property type="entry name" value="alpha/beta-Hydrolases"/>
    <property type="match status" value="1"/>
</dbReference>
<evidence type="ECO:0000259" key="2">
    <source>
        <dbReference type="Pfam" id="PF00561"/>
    </source>
</evidence>
<dbReference type="GO" id="GO:0016787">
    <property type="term" value="F:hydrolase activity"/>
    <property type="evidence" value="ECO:0007669"/>
    <property type="project" value="UniProtKB-KW"/>
</dbReference>
<gene>
    <name evidence="3" type="ORF">FG385_02805</name>
</gene>
<dbReference type="OrthoDB" id="3507586at2"/>
<feature type="domain" description="AB hydrolase-1" evidence="2">
    <location>
        <begin position="91"/>
        <end position="355"/>
    </location>
</feature>
<keyword evidence="3" id="KW-0378">Hydrolase</keyword>
<dbReference type="EMBL" id="VDFW01000002">
    <property type="protein sequence ID" value="TNC29054.1"/>
    <property type="molecule type" value="Genomic_DNA"/>
</dbReference>
<feature type="region of interest" description="Disordered" evidence="1">
    <location>
        <begin position="1"/>
        <end position="21"/>
    </location>
</feature>
<proteinExistence type="predicted"/>
<dbReference type="InterPro" id="IPR029058">
    <property type="entry name" value="AB_hydrolase_fold"/>
</dbReference>
<evidence type="ECO:0000313" key="3">
    <source>
        <dbReference type="EMBL" id="TNC29054.1"/>
    </source>
</evidence>
<dbReference type="Proteomes" id="UP000305546">
    <property type="component" value="Unassembled WGS sequence"/>
</dbReference>